<evidence type="ECO:0000313" key="11">
    <source>
        <dbReference type="EMBL" id="MFL0205412.1"/>
    </source>
</evidence>
<dbReference type="RefSeq" id="WP_406777010.1">
    <property type="nucleotide sequence ID" value="NZ_JBEWZG010000001.1"/>
</dbReference>
<keyword evidence="9" id="KW-0963">Cytoplasm</keyword>
<comment type="similarity">
    <text evidence="1 9">Belongs to the class-II aminoacyl-tRNA synthetase family.</text>
</comment>
<dbReference type="InterPro" id="IPR006195">
    <property type="entry name" value="aa-tRNA-synth_II"/>
</dbReference>
<dbReference type="InterPro" id="IPR015807">
    <property type="entry name" value="His-tRNA-ligase"/>
</dbReference>
<dbReference type="CDD" id="cd00859">
    <property type="entry name" value="HisRS_anticodon"/>
    <property type="match status" value="1"/>
</dbReference>
<evidence type="ECO:0000256" key="9">
    <source>
        <dbReference type="HAMAP-Rule" id="MF_00127"/>
    </source>
</evidence>
<dbReference type="GO" id="GO:0004821">
    <property type="term" value="F:histidine-tRNA ligase activity"/>
    <property type="evidence" value="ECO:0007669"/>
    <property type="project" value="UniProtKB-EC"/>
</dbReference>
<proteinExistence type="inferred from homology"/>
<dbReference type="Gene3D" id="3.30.930.10">
    <property type="entry name" value="Bira Bifunctional Protein, Domain 2"/>
    <property type="match status" value="1"/>
</dbReference>
<evidence type="ECO:0000256" key="7">
    <source>
        <dbReference type="ARBA" id="ARBA00023146"/>
    </source>
</evidence>
<keyword evidence="5 9" id="KW-0067">ATP-binding</keyword>
<dbReference type="EMBL" id="JBEWZG010000001">
    <property type="protein sequence ID" value="MFL0205412.1"/>
    <property type="molecule type" value="Genomic_DNA"/>
</dbReference>
<protein>
    <recommendedName>
        <fullName evidence="9">Histidine--tRNA ligase</fullName>
        <ecNumber evidence="9">6.1.1.21</ecNumber>
    </recommendedName>
    <alternativeName>
        <fullName evidence="9">Histidyl-tRNA synthetase</fullName>
        <shortName evidence="9">HisRS</shortName>
    </alternativeName>
</protein>
<accession>A0ABW8SU84</accession>
<dbReference type="InterPro" id="IPR045864">
    <property type="entry name" value="aa-tRNA-synth_II/BPL/LPL"/>
</dbReference>
<dbReference type="Proteomes" id="UP001623559">
    <property type="component" value="Unassembled WGS sequence"/>
</dbReference>
<dbReference type="Gene3D" id="3.40.50.800">
    <property type="entry name" value="Anticodon-binding domain"/>
    <property type="match status" value="1"/>
</dbReference>
<evidence type="ECO:0000256" key="3">
    <source>
        <dbReference type="ARBA" id="ARBA00022598"/>
    </source>
</evidence>
<dbReference type="NCBIfam" id="TIGR00442">
    <property type="entry name" value="hisS"/>
    <property type="match status" value="1"/>
</dbReference>
<evidence type="ECO:0000256" key="2">
    <source>
        <dbReference type="ARBA" id="ARBA00011738"/>
    </source>
</evidence>
<dbReference type="SUPFAM" id="SSF55681">
    <property type="entry name" value="Class II aaRS and biotin synthetases"/>
    <property type="match status" value="1"/>
</dbReference>
<comment type="caution">
    <text evidence="11">The sequence shown here is derived from an EMBL/GenBank/DDBJ whole genome shotgun (WGS) entry which is preliminary data.</text>
</comment>
<dbReference type="EC" id="6.1.1.21" evidence="9"/>
<comment type="subunit">
    <text evidence="2 9">Homodimer.</text>
</comment>
<comment type="subcellular location">
    <subcellularLocation>
        <location evidence="9">Cytoplasm</location>
    </subcellularLocation>
</comment>
<evidence type="ECO:0000256" key="4">
    <source>
        <dbReference type="ARBA" id="ARBA00022741"/>
    </source>
</evidence>
<comment type="catalytic activity">
    <reaction evidence="8 9">
        <text>tRNA(His) + L-histidine + ATP = L-histidyl-tRNA(His) + AMP + diphosphate + H(+)</text>
        <dbReference type="Rhea" id="RHEA:17313"/>
        <dbReference type="Rhea" id="RHEA-COMP:9665"/>
        <dbReference type="Rhea" id="RHEA-COMP:9689"/>
        <dbReference type="ChEBI" id="CHEBI:15378"/>
        <dbReference type="ChEBI" id="CHEBI:30616"/>
        <dbReference type="ChEBI" id="CHEBI:33019"/>
        <dbReference type="ChEBI" id="CHEBI:57595"/>
        <dbReference type="ChEBI" id="CHEBI:78442"/>
        <dbReference type="ChEBI" id="CHEBI:78527"/>
        <dbReference type="ChEBI" id="CHEBI:456215"/>
        <dbReference type="EC" id="6.1.1.21"/>
    </reaction>
</comment>
<dbReference type="InterPro" id="IPR004154">
    <property type="entry name" value="Anticodon-bd"/>
</dbReference>
<dbReference type="InterPro" id="IPR041715">
    <property type="entry name" value="HisRS-like_core"/>
</dbReference>
<dbReference type="InterPro" id="IPR036621">
    <property type="entry name" value="Anticodon-bd_dom_sf"/>
</dbReference>
<dbReference type="InterPro" id="IPR033656">
    <property type="entry name" value="HisRS_anticodon"/>
</dbReference>
<dbReference type="PIRSF" id="PIRSF001549">
    <property type="entry name" value="His-tRNA_synth"/>
    <property type="match status" value="1"/>
</dbReference>
<dbReference type="PANTHER" id="PTHR11476:SF7">
    <property type="entry name" value="HISTIDINE--TRNA LIGASE"/>
    <property type="match status" value="1"/>
</dbReference>
<keyword evidence="7 9" id="KW-0030">Aminoacyl-tRNA synthetase</keyword>
<organism evidence="11 12">
    <name type="scientific">Aquirufa novilacunae</name>
    <dbReference type="NCBI Taxonomy" id="3139305"/>
    <lineage>
        <taxon>Bacteria</taxon>
        <taxon>Pseudomonadati</taxon>
        <taxon>Bacteroidota</taxon>
        <taxon>Cytophagia</taxon>
        <taxon>Cytophagales</taxon>
        <taxon>Flectobacillaceae</taxon>
        <taxon>Aquirufa</taxon>
    </lineage>
</organism>
<dbReference type="PROSITE" id="PS50862">
    <property type="entry name" value="AA_TRNA_LIGASE_II"/>
    <property type="match status" value="1"/>
</dbReference>
<dbReference type="CDD" id="cd00773">
    <property type="entry name" value="HisRS-like_core"/>
    <property type="match status" value="1"/>
</dbReference>
<gene>
    <name evidence="9 11" type="primary">hisS</name>
    <name evidence="11" type="ORF">V7S74_01525</name>
</gene>
<dbReference type="InterPro" id="IPR004516">
    <property type="entry name" value="HisRS/HisZ"/>
</dbReference>
<dbReference type="HAMAP" id="MF_00127">
    <property type="entry name" value="His_tRNA_synth"/>
    <property type="match status" value="1"/>
</dbReference>
<reference evidence="11 12" key="1">
    <citation type="submission" date="2024-07" db="EMBL/GenBank/DDBJ databases">
        <authorList>
            <person name="Pitt A."/>
            <person name="Hahn M.W."/>
        </authorList>
    </citation>
    <scope>NUCLEOTIDE SEQUENCE [LARGE SCALE GENOMIC DNA]</scope>
    <source>
        <strain evidence="11 12">2-AUSEE-184A6</strain>
    </source>
</reference>
<keyword evidence="4 9" id="KW-0547">Nucleotide-binding</keyword>
<dbReference type="Pfam" id="PF03129">
    <property type="entry name" value="HGTP_anticodon"/>
    <property type="match status" value="1"/>
</dbReference>
<dbReference type="Pfam" id="PF13393">
    <property type="entry name" value="tRNA-synt_His"/>
    <property type="match status" value="1"/>
</dbReference>
<keyword evidence="6 9" id="KW-0648">Protein biosynthesis</keyword>
<evidence type="ECO:0000256" key="1">
    <source>
        <dbReference type="ARBA" id="ARBA00008226"/>
    </source>
</evidence>
<name>A0ABW8SU84_9BACT</name>
<evidence type="ECO:0000256" key="6">
    <source>
        <dbReference type="ARBA" id="ARBA00022917"/>
    </source>
</evidence>
<evidence type="ECO:0000256" key="8">
    <source>
        <dbReference type="ARBA" id="ARBA00047639"/>
    </source>
</evidence>
<feature type="domain" description="Aminoacyl-transfer RNA synthetases class-II family profile" evidence="10">
    <location>
        <begin position="1"/>
        <end position="392"/>
    </location>
</feature>
<evidence type="ECO:0000313" key="12">
    <source>
        <dbReference type="Proteomes" id="UP001623559"/>
    </source>
</evidence>
<evidence type="ECO:0000259" key="10">
    <source>
        <dbReference type="PROSITE" id="PS50862"/>
    </source>
</evidence>
<keyword evidence="3 9" id="KW-0436">Ligase</keyword>
<sequence>MMQKPANARGTRDFGPSEMAKRNYVFDIIKTHFQGFGFQAIETAAIENLSTLTGKYGEEGDQLLFKILNSGDYLSKVSPSDIDAGSKSLTTKISEKGLRYDLTVPFARFVAMNRNDLAFPFRRYQIQPVWRADRPQRGRYREFYQCDADIIGSDSLVNEAELIALFQSIFTSLKLRVNLYLNSRKILAGIVDTLGESARFVSFAVALDKLDKIGWYKVADELIQNGFSAEKVEALKELVLFEGTNEAKLAKLTSFFGTNETGLQGLAEIKEVLSLSETNGFSNDNLIFDYKLARGLSYYTGLIYEGKAVDLPFGSIVGGGRYDDLTSSFGLPNMSGVGISFGIERILDVMEELSLFPEISTSASAILFTYFDEDGRKAALGMANELRKVGIPSEVYPDVAKIKKSFEFADKKKIAFVAVIGESELKEGKASVKNMKNGEQNLLSISEIITLLK</sequence>
<evidence type="ECO:0000256" key="5">
    <source>
        <dbReference type="ARBA" id="ARBA00022840"/>
    </source>
</evidence>
<dbReference type="SUPFAM" id="SSF52954">
    <property type="entry name" value="Class II aaRS ABD-related"/>
    <property type="match status" value="1"/>
</dbReference>
<dbReference type="PANTHER" id="PTHR11476">
    <property type="entry name" value="HISTIDYL-TRNA SYNTHETASE"/>
    <property type="match status" value="1"/>
</dbReference>